<accession>A0AA86T2Y7</accession>
<feature type="region of interest" description="Disordered" evidence="1">
    <location>
        <begin position="1"/>
        <end position="34"/>
    </location>
</feature>
<dbReference type="Proteomes" id="UP001189624">
    <property type="component" value="Chromosome 6"/>
</dbReference>
<feature type="compositionally biased region" description="Basic residues" evidence="1">
    <location>
        <begin position="1"/>
        <end position="10"/>
    </location>
</feature>
<feature type="compositionally biased region" description="Acidic residues" evidence="1">
    <location>
        <begin position="15"/>
        <end position="25"/>
    </location>
</feature>
<name>A0AA86T2Y7_9FABA</name>
<dbReference type="Gramene" id="rna-AYBTSS11_LOCUS20412">
    <property type="protein sequence ID" value="CAJ1964617.1"/>
    <property type="gene ID" value="gene-AYBTSS11_LOCUS20412"/>
</dbReference>
<evidence type="ECO:0000313" key="3">
    <source>
        <dbReference type="Proteomes" id="UP001189624"/>
    </source>
</evidence>
<sequence>MVNGSRKKMLGRSEESEEEEQEEGINTDIPGTYATRSIDPMEEVTPLEMIPYNPPLGQWHACCLEELCEMKGRAPSFYRDSCLSGRDRRLAWQGQDRHLVKWDGGLTFGKWRDGRLAKREGGLVIASGETAVSPIKTVVSICQMERRSSRQIGRRSRHGKWRDGRLPKRDGGLALFRWQDGGLDLLGMGERPRGTFITDPRSTCCPNFDLKEAAPLPCPPKPWLFSSRRSMVDLLFPHGLSLLQRLGSKDPFLQKRWWTSKKGCSL</sequence>
<dbReference type="EMBL" id="OY731403">
    <property type="protein sequence ID" value="CAJ1964617.1"/>
    <property type="molecule type" value="Genomic_DNA"/>
</dbReference>
<reference evidence="2" key="1">
    <citation type="submission" date="2023-10" db="EMBL/GenBank/DDBJ databases">
        <authorList>
            <person name="Domelevo Entfellner J.-B."/>
        </authorList>
    </citation>
    <scope>NUCLEOTIDE SEQUENCE</scope>
</reference>
<dbReference type="AlphaFoldDB" id="A0AA86T2Y7"/>
<gene>
    <name evidence="2" type="ORF">AYBTSS11_LOCUS20412</name>
</gene>
<proteinExistence type="predicted"/>
<organism evidence="2 3">
    <name type="scientific">Sphenostylis stenocarpa</name>
    <dbReference type="NCBI Taxonomy" id="92480"/>
    <lineage>
        <taxon>Eukaryota</taxon>
        <taxon>Viridiplantae</taxon>
        <taxon>Streptophyta</taxon>
        <taxon>Embryophyta</taxon>
        <taxon>Tracheophyta</taxon>
        <taxon>Spermatophyta</taxon>
        <taxon>Magnoliopsida</taxon>
        <taxon>eudicotyledons</taxon>
        <taxon>Gunneridae</taxon>
        <taxon>Pentapetalae</taxon>
        <taxon>rosids</taxon>
        <taxon>fabids</taxon>
        <taxon>Fabales</taxon>
        <taxon>Fabaceae</taxon>
        <taxon>Papilionoideae</taxon>
        <taxon>50 kb inversion clade</taxon>
        <taxon>NPAAA clade</taxon>
        <taxon>indigoferoid/millettioid clade</taxon>
        <taxon>Phaseoleae</taxon>
        <taxon>Sphenostylis</taxon>
    </lineage>
</organism>
<feature type="non-terminal residue" evidence="2">
    <location>
        <position position="266"/>
    </location>
</feature>
<evidence type="ECO:0000256" key="1">
    <source>
        <dbReference type="SAM" id="MobiDB-lite"/>
    </source>
</evidence>
<evidence type="ECO:0000313" key="2">
    <source>
        <dbReference type="EMBL" id="CAJ1964617.1"/>
    </source>
</evidence>
<keyword evidence="3" id="KW-1185">Reference proteome</keyword>
<protein>
    <submittedName>
        <fullName evidence="2">Uncharacterized protein</fullName>
    </submittedName>
</protein>